<comment type="caution">
    <text evidence="1">The sequence shown here is derived from an EMBL/GenBank/DDBJ whole genome shotgun (WGS) entry which is preliminary data.</text>
</comment>
<gene>
    <name evidence="1" type="ORF">TU35_002415</name>
</gene>
<evidence type="ECO:0000313" key="1">
    <source>
        <dbReference type="EMBL" id="MFB6490094.1"/>
    </source>
</evidence>
<dbReference type="Proteomes" id="UP000033636">
    <property type="component" value="Unassembled WGS sequence"/>
</dbReference>
<sequence>MIIPHHVTGFWAPQPAEDPARAGSVGAGILLGEAKARAIPEKRAFYNGADATGLVKGLLAERGVVVESPYPLGYGYAGSAVLALATALANFGLEGLVKAHVAEVENGTGLGDVLAIATGGCLVYRYRPGAPGIGAAEPLKCPKAYAIAVDLAPYGTPHMLSTLGPKIREAGLAAMQEFSKNPDFESFLAVANRFSREVGFLTRRIEEVARGVRGLLGYYAKKGVAVFVAEEEWALDALAATSRLGRARAVELRDVSIQLP</sequence>
<name>A0ACC6UZ63_9CREN</name>
<keyword evidence="1" id="KW-0808">Transferase</keyword>
<keyword evidence="1" id="KW-0418">Kinase</keyword>
<accession>A0ACC6UZ63</accession>
<evidence type="ECO:0000313" key="2">
    <source>
        <dbReference type="Proteomes" id="UP000033636"/>
    </source>
</evidence>
<reference evidence="1" key="1">
    <citation type="submission" date="2024-07" db="EMBL/GenBank/DDBJ databases">
        <title>Metagenome and Metagenome-Assembled Genomes of Archaea from a hot spring from the geothermal field of Los Azufres, Mexico.</title>
        <authorList>
            <person name="Marin-Paredes R."/>
            <person name="Martinez-Romero E."/>
            <person name="Servin-Garciduenas L.E."/>
        </authorList>
    </citation>
    <scope>NUCLEOTIDE SEQUENCE</scope>
</reference>
<protein>
    <submittedName>
        <fullName evidence="1">GHMP kinase</fullName>
    </submittedName>
</protein>
<proteinExistence type="predicted"/>
<organism evidence="1 2">
    <name type="scientific">Thermoproteus sp. AZ2</name>
    <dbReference type="NCBI Taxonomy" id="1609232"/>
    <lineage>
        <taxon>Archaea</taxon>
        <taxon>Thermoproteota</taxon>
        <taxon>Thermoprotei</taxon>
        <taxon>Thermoproteales</taxon>
        <taxon>Thermoproteaceae</taxon>
        <taxon>Thermoproteus</taxon>
    </lineage>
</organism>
<dbReference type="EMBL" id="JZWT02000004">
    <property type="protein sequence ID" value="MFB6490094.1"/>
    <property type="molecule type" value="Genomic_DNA"/>
</dbReference>